<dbReference type="InterPro" id="IPR004143">
    <property type="entry name" value="BPL_LPL_catalytic"/>
</dbReference>
<dbReference type="PROSITE" id="PS51733">
    <property type="entry name" value="BPL_LPL_CATALYTIC"/>
    <property type="match status" value="1"/>
</dbReference>
<dbReference type="RefSeq" id="WP_051378085.1">
    <property type="nucleotide sequence ID" value="NZ_AXWS01000007.1"/>
</dbReference>
<dbReference type="PANTHER" id="PTHR12835:SF5">
    <property type="entry name" value="BIOTIN--PROTEIN LIGASE"/>
    <property type="match status" value="1"/>
</dbReference>
<proteinExistence type="predicted"/>
<evidence type="ECO:0000256" key="2">
    <source>
        <dbReference type="ARBA" id="ARBA00023267"/>
    </source>
</evidence>
<comment type="catalytic activity">
    <reaction evidence="4">
        <text>biotin + L-lysyl-[protein] + ATP = N(6)-biotinyl-L-lysyl-[protein] + AMP + diphosphate + H(+)</text>
        <dbReference type="Rhea" id="RHEA:11756"/>
        <dbReference type="Rhea" id="RHEA-COMP:9752"/>
        <dbReference type="Rhea" id="RHEA-COMP:10505"/>
        <dbReference type="ChEBI" id="CHEBI:15378"/>
        <dbReference type="ChEBI" id="CHEBI:29969"/>
        <dbReference type="ChEBI" id="CHEBI:30616"/>
        <dbReference type="ChEBI" id="CHEBI:33019"/>
        <dbReference type="ChEBI" id="CHEBI:57586"/>
        <dbReference type="ChEBI" id="CHEBI:83144"/>
        <dbReference type="ChEBI" id="CHEBI:456215"/>
        <dbReference type="EC" id="6.3.4.15"/>
    </reaction>
</comment>
<organism evidence="6 7">
    <name type="scientific">Derxia gummosa DSM 723</name>
    <dbReference type="NCBI Taxonomy" id="1121388"/>
    <lineage>
        <taxon>Bacteria</taxon>
        <taxon>Pseudomonadati</taxon>
        <taxon>Pseudomonadota</taxon>
        <taxon>Betaproteobacteria</taxon>
        <taxon>Burkholderiales</taxon>
        <taxon>Alcaligenaceae</taxon>
        <taxon>Derxia</taxon>
    </lineage>
</organism>
<keyword evidence="6" id="KW-1185">Reference proteome</keyword>
<dbReference type="Pfam" id="PF03099">
    <property type="entry name" value="BPL_LplA_LipB"/>
    <property type="match status" value="1"/>
</dbReference>
<dbReference type="SUPFAM" id="SSF55681">
    <property type="entry name" value="Class II aaRS and biotin synthetases"/>
    <property type="match status" value="1"/>
</dbReference>
<dbReference type="NCBIfam" id="TIGR00121">
    <property type="entry name" value="birA_ligase"/>
    <property type="match status" value="1"/>
</dbReference>
<reference evidence="7" key="2">
    <citation type="submission" date="2025-08" db="UniProtKB">
        <authorList>
            <consortium name="RefSeq"/>
        </authorList>
    </citation>
    <scope>IDENTIFICATION</scope>
</reference>
<keyword evidence="2" id="KW-0092">Biotin</keyword>
<dbReference type="AlphaFoldDB" id="A0A8B6X9B6"/>
<dbReference type="Gene3D" id="3.30.930.10">
    <property type="entry name" value="Bira Bifunctional Protein, Domain 2"/>
    <property type="match status" value="1"/>
</dbReference>
<dbReference type="Gene3D" id="2.30.30.100">
    <property type="match status" value="1"/>
</dbReference>
<dbReference type="CDD" id="cd16442">
    <property type="entry name" value="BPL"/>
    <property type="match status" value="1"/>
</dbReference>
<accession>A0A8B6X9B6</accession>
<evidence type="ECO:0000259" key="5">
    <source>
        <dbReference type="PROSITE" id="PS51733"/>
    </source>
</evidence>
<dbReference type="InterPro" id="IPR003142">
    <property type="entry name" value="BPL_C"/>
</dbReference>
<dbReference type="GO" id="GO:0004077">
    <property type="term" value="F:biotin--[biotin carboxyl-carrier protein] ligase activity"/>
    <property type="evidence" value="ECO:0007669"/>
    <property type="project" value="UniProtKB-EC"/>
</dbReference>
<reference evidence="7" key="1">
    <citation type="journal article" date="1986" name="Gene">
        <title>DNA-binding and enzymatic domains of the bifunctional biotin operon repressor (BirA) of Escherichia coli.</title>
        <authorList>
            <person name="Buoncristiani M.R."/>
            <person name="Howard P.K."/>
            <person name="Otsuka A.J."/>
        </authorList>
    </citation>
    <scope>NUCLEOTIDE SEQUENCE</scope>
</reference>
<dbReference type="InterPro" id="IPR045864">
    <property type="entry name" value="aa-tRNA-synth_II/BPL/LPL"/>
</dbReference>
<evidence type="ECO:0000256" key="3">
    <source>
        <dbReference type="ARBA" id="ARBA00024227"/>
    </source>
</evidence>
<dbReference type="Pfam" id="PF02237">
    <property type="entry name" value="BPL_C"/>
    <property type="match status" value="1"/>
</dbReference>
<dbReference type="GO" id="GO:0005737">
    <property type="term" value="C:cytoplasm"/>
    <property type="evidence" value="ECO:0007669"/>
    <property type="project" value="TreeGrafter"/>
</dbReference>
<dbReference type="Proteomes" id="UP000675920">
    <property type="component" value="Unplaced"/>
</dbReference>
<evidence type="ECO:0000256" key="4">
    <source>
        <dbReference type="ARBA" id="ARBA00047846"/>
    </source>
</evidence>
<dbReference type="InterPro" id="IPR004408">
    <property type="entry name" value="Biotin_CoA_COase_ligase"/>
</dbReference>
<name>A0A8B6X9B6_9BURK</name>
<dbReference type="EC" id="6.3.4.15" evidence="3"/>
<evidence type="ECO:0000256" key="1">
    <source>
        <dbReference type="ARBA" id="ARBA00022598"/>
    </source>
</evidence>
<feature type="domain" description="BPL/LPL catalytic" evidence="5">
    <location>
        <begin position="12"/>
        <end position="202"/>
    </location>
</feature>
<dbReference type="OrthoDB" id="9807064at2"/>
<evidence type="ECO:0000313" key="7">
    <source>
        <dbReference type="RefSeq" id="WP_051378085.1"/>
    </source>
</evidence>
<evidence type="ECO:0000313" key="6">
    <source>
        <dbReference type="Proteomes" id="UP000675920"/>
    </source>
</evidence>
<protein>
    <recommendedName>
        <fullName evidence="3">biotin--[biotin carboxyl-carrier protein] ligase</fullName>
        <ecNumber evidence="3">6.3.4.15</ecNumber>
    </recommendedName>
</protein>
<sequence length="273" mass="27553">MLDAATLAAALARACPDQPAWAAADAVEVVARTGSTNSDLLERARAGTLAPRALRIALEQDAGRGRLGRHWVAPPGAALALSIGLIWPGGPATLEGFTLACGLAVADAAAAQGAAARLKWPNDIVDGARRKLGGILVEAAPRGPEATAVVVGIGLNLAPHAALAEVTPPASDLATLAGRAVDARALVVALVAALEARIGRFAREGFGPSVAEFDALHAWQGRPVRLADAAGNELARGAVAGIAASGALRVTGADGRETEWKHGEISLRDGSDT</sequence>
<dbReference type="PANTHER" id="PTHR12835">
    <property type="entry name" value="BIOTIN PROTEIN LIGASE"/>
    <property type="match status" value="1"/>
</dbReference>
<keyword evidence="1 7" id="KW-0436">Ligase</keyword>